<proteinExistence type="predicted"/>
<dbReference type="SMART" id="SM00331">
    <property type="entry name" value="PP2C_SIG"/>
    <property type="match status" value="1"/>
</dbReference>
<sequence>MINSIHIAAFTHTGLYRKRNEDSLFIPGHLITKTAMDNPVFNTITKFPALLAVADGLGGCVAGDVASGEVLRYLGKTTPPPDDEESLMACINGAADHLVSLALKDPALDGFGTTLSGVLVTAGYLFIFSCGDSRVYCSTPDQKRLTLMTKDHSVIQEMIDAGTLSEKEARNHPLGHVITSCLSGGRVTRRPDIRIQKAVPISGSRIVICSDGVWDYGGEEVLKAARTGDLKEASKRMADICFDAGAPDNITFIIADMES</sequence>
<dbReference type="SMART" id="SM00332">
    <property type="entry name" value="PP2Cc"/>
    <property type="match status" value="1"/>
</dbReference>
<protein>
    <recommendedName>
        <fullName evidence="1">PPM-type phosphatase domain-containing protein</fullName>
    </recommendedName>
</protein>
<dbReference type="PROSITE" id="PS51746">
    <property type="entry name" value="PPM_2"/>
    <property type="match status" value="1"/>
</dbReference>
<dbReference type="Proteomes" id="UP000245934">
    <property type="component" value="Unassembled WGS sequence"/>
</dbReference>
<comment type="caution">
    <text evidence="2">The sequence shown here is derived from an EMBL/GenBank/DDBJ whole genome shotgun (WGS) entry which is preliminary data.</text>
</comment>
<dbReference type="OrthoDB" id="198002at2157"/>
<dbReference type="RefSeq" id="WP_109939813.1">
    <property type="nucleotide sequence ID" value="NZ_CP176366.1"/>
</dbReference>
<accession>A0A2V2NH83</accession>
<evidence type="ECO:0000313" key="3">
    <source>
        <dbReference type="Proteomes" id="UP000245934"/>
    </source>
</evidence>
<gene>
    <name evidence="2" type="ORF">DLD82_03980</name>
</gene>
<keyword evidence="3" id="KW-1185">Reference proteome</keyword>
<dbReference type="InterPro" id="IPR036457">
    <property type="entry name" value="PPM-type-like_dom_sf"/>
</dbReference>
<dbReference type="InterPro" id="IPR001932">
    <property type="entry name" value="PPM-type_phosphatase-like_dom"/>
</dbReference>
<dbReference type="EMBL" id="QGMZ01000008">
    <property type="protein sequence ID" value="PWR75748.1"/>
    <property type="molecule type" value="Genomic_DNA"/>
</dbReference>
<organism evidence="2 3">
    <name type="scientific">Methanospirillum stamsii</name>
    <dbReference type="NCBI Taxonomy" id="1277351"/>
    <lineage>
        <taxon>Archaea</taxon>
        <taxon>Methanobacteriati</taxon>
        <taxon>Methanobacteriota</taxon>
        <taxon>Stenosarchaea group</taxon>
        <taxon>Methanomicrobia</taxon>
        <taxon>Methanomicrobiales</taxon>
        <taxon>Methanospirillaceae</taxon>
        <taxon>Methanospirillum</taxon>
    </lineage>
</organism>
<dbReference type="CDD" id="cd00143">
    <property type="entry name" value="PP2Cc"/>
    <property type="match status" value="1"/>
</dbReference>
<dbReference type="GeneID" id="97609522"/>
<name>A0A2V2NH83_9EURY</name>
<dbReference type="AlphaFoldDB" id="A0A2V2NH83"/>
<evidence type="ECO:0000259" key="1">
    <source>
        <dbReference type="PROSITE" id="PS51746"/>
    </source>
</evidence>
<dbReference type="SUPFAM" id="SSF81606">
    <property type="entry name" value="PP2C-like"/>
    <property type="match status" value="1"/>
</dbReference>
<reference evidence="2 3" key="1">
    <citation type="submission" date="2018-05" db="EMBL/GenBank/DDBJ databases">
        <title>Draft genome of Methanospirillum stamsii Pt1.</title>
        <authorList>
            <person name="Dueholm M.S."/>
            <person name="Nielsen P.H."/>
            <person name="Bakmann L.F."/>
            <person name="Otzen D.E."/>
        </authorList>
    </citation>
    <scope>NUCLEOTIDE SEQUENCE [LARGE SCALE GENOMIC DNA]</scope>
    <source>
        <strain evidence="2 3">Pt1</strain>
    </source>
</reference>
<evidence type="ECO:0000313" key="2">
    <source>
        <dbReference type="EMBL" id="PWR75748.1"/>
    </source>
</evidence>
<feature type="domain" description="PPM-type phosphatase" evidence="1">
    <location>
        <begin position="4"/>
        <end position="257"/>
    </location>
</feature>
<dbReference type="Gene3D" id="3.60.40.10">
    <property type="entry name" value="PPM-type phosphatase domain"/>
    <property type="match status" value="1"/>
</dbReference>
<dbReference type="Pfam" id="PF13672">
    <property type="entry name" value="PP2C_2"/>
    <property type="match status" value="1"/>
</dbReference>